<evidence type="ECO:0000313" key="14">
    <source>
        <dbReference type="Proteomes" id="UP000476055"/>
    </source>
</evidence>
<dbReference type="InterPro" id="IPR046342">
    <property type="entry name" value="CBS_dom_sf"/>
</dbReference>
<dbReference type="Pfam" id="PF00571">
    <property type="entry name" value="CBS"/>
    <property type="match status" value="2"/>
</dbReference>
<dbReference type="InterPro" id="IPR002550">
    <property type="entry name" value="CNNM"/>
</dbReference>
<evidence type="ECO:0000256" key="8">
    <source>
        <dbReference type="PROSITE-ProRule" id="PRU00703"/>
    </source>
</evidence>
<name>A0A6L5YIU3_9FIRM</name>
<evidence type="ECO:0000256" key="1">
    <source>
        <dbReference type="ARBA" id="ARBA00004141"/>
    </source>
</evidence>
<feature type="domain" description="CNNM transmembrane" evidence="12">
    <location>
        <begin position="1"/>
        <end position="212"/>
    </location>
</feature>
<keyword evidence="4" id="KW-0677">Repeat</keyword>
<dbReference type="InterPro" id="IPR000644">
    <property type="entry name" value="CBS_dom"/>
</dbReference>
<keyword evidence="6 8" id="KW-0129">CBS domain</keyword>
<feature type="transmembrane region" description="Helical" evidence="10">
    <location>
        <begin position="6"/>
        <end position="25"/>
    </location>
</feature>
<comment type="similarity">
    <text evidence="2">Belongs to the UPF0053 family.</text>
</comment>
<dbReference type="RefSeq" id="WP_154495989.1">
    <property type="nucleotide sequence ID" value="NZ_VUMU01000005.1"/>
</dbReference>
<dbReference type="FunFam" id="3.10.580.10:FF:000002">
    <property type="entry name" value="Magnesium/cobalt efflux protein CorC"/>
    <property type="match status" value="1"/>
</dbReference>
<keyword evidence="5 9" id="KW-1133">Transmembrane helix</keyword>
<dbReference type="AlphaFoldDB" id="A0A6L5YIU3"/>
<dbReference type="Proteomes" id="UP000476055">
    <property type="component" value="Unassembled WGS sequence"/>
</dbReference>
<proteinExistence type="inferred from homology"/>
<evidence type="ECO:0000259" key="11">
    <source>
        <dbReference type="PROSITE" id="PS51371"/>
    </source>
</evidence>
<evidence type="ECO:0000256" key="6">
    <source>
        <dbReference type="ARBA" id="ARBA00023122"/>
    </source>
</evidence>
<dbReference type="InterPro" id="IPR044751">
    <property type="entry name" value="Ion_transp-like_CBS"/>
</dbReference>
<dbReference type="GO" id="GO:0005886">
    <property type="term" value="C:plasma membrane"/>
    <property type="evidence" value="ECO:0007669"/>
    <property type="project" value="TreeGrafter"/>
</dbReference>
<dbReference type="InterPro" id="IPR016169">
    <property type="entry name" value="FAD-bd_PCMH_sub2"/>
</dbReference>
<organism evidence="13 14">
    <name type="scientific">Waltera intestinalis</name>
    <dbReference type="NCBI Taxonomy" id="2606635"/>
    <lineage>
        <taxon>Bacteria</taxon>
        <taxon>Bacillati</taxon>
        <taxon>Bacillota</taxon>
        <taxon>Clostridia</taxon>
        <taxon>Lachnospirales</taxon>
        <taxon>Lachnospiraceae</taxon>
        <taxon>Waltera</taxon>
    </lineage>
</organism>
<dbReference type="PROSITE" id="PS51371">
    <property type="entry name" value="CBS"/>
    <property type="match status" value="2"/>
</dbReference>
<evidence type="ECO:0000256" key="7">
    <source>
        <dbReference type="ARBA" id="ARBA00023136"/>
    </source>
</evidence>
<dbReference type="InterPro" id="IPR036318">
    <property type="entry name" value="FAD-bd_PCMH-like_sf"/>
</dbReference>
<dbReference type="EMBL" id="VUMU01000005">
    <property type="protein sequence ID" value="MST57860.1"/>
    <property type="molecule type" value="Genomic_DNA"/>
</dbReference>
<protein>
    <submittedName>
        <fullName evidence="13">HlyC/CorC family transporter</fullName>
    </submittedName>
</protein>
<evidence type="ECO:0000256" key="10">
    <source>
        <dbReference type="SAM" id="Phobius"/>
    </source>
</evidence>
<dbReference type="SUPFAM" id="SSF56176">
    <property type="entry name" value="FAD-binding/transporter-associated domain-like"/>
    <property type="match status" value="1"/>
</dbReference>
<evidence type="ECO:0000256" key="4">
    <source>
        <dbReference type="ARBA" id="ARBA00022737"/>
    </source>
</evidence>
<dbReference type="PROSITE" id="PS51846">
    <property type="entry name" value="CNNM"/>
    <property type="match status" value="1"/>
</dbReference>
<evidence type="ECO:0000256" key="2">
    <source>
        <dbReference type="ARBA" id="ARBA00006337"/>
    </source>
</evidence>
<evidence type="ECO:0000256" key="3">
    <source>
        <dbReference type="ARBA" id="ARBA00022692"/>
    </source>
</evidence>
<sequence length="466" mass="52996">MDISGPVAIFLFFLLLLVDMFFYGFDAAIDNLNEKEILHKAEEEKDRRSVRLSEMVSRPGIYINTVQLVITLINILMGAFYLNIWLQTIDNGLNVINIGGLSLQNVPTGVISGIATVLSFVAMIYILLTFGVLIPRKMASRKPEKWAYACIDPIFWITRLLSPLTGLVNLTAKGILFIFGVRNNVDENDVTEEEIINMVQEGHEQGVIQASEAEMISNIFEYGDKEAQDIMTHRGSIVAIDGETKLKDAIASMLEGKNSRYPVYEENIDHIIGILHLKDAMRFHISDDKLDLPIAKLDGLLREPYFVPQTKNIDELFKEMQSQKLQMVIVVDEYGQTDGLIAMEDILEEIVGNIMDEYDEDQEYIKNRGKGEYVMEGKTPLKEVEELLDITFDEEEFETLNGFLISRLDRIPEPDEQFDVDYKGYNFKILSVVKKMIGSVLVKKLPEEKTLENAEDGQSVLEEKQK</sequence>
<accession>A0A6L5YIU3</accession>
<dbReference type="GO" id="GO:0050660">
    <property type="term" value="F:flavin adenine dinucleotide binding"/>
    <property type="evidence" value="ECO:0007669"/>
    <property type="project" value="InterPro"/>
</dbReference>
<dbReference type="SMART" id="SM01091">
    <property type="entry name" value="CorC_HlyC"/>
    <property type="match status" value="1"/>
</dbReference>
<comment type="subcellular location">
    <subcellularLocation>
        <location evidence="1">Membrane</location>
        <topology evidence="1">Multi-pass membrane protein</topology>
    </subcellularLocation>
</comment>
<evidence type="ECO:0000259" key="12">
    <source>
        <dbReference type="PROSITE" id="PS51846"/>
    </source>
</evidence>
<dbReference type="Pfam" id="PF03471">
    <property type="entry name" value="CorC_HlyC"/>
    <property type="match status" value="1"/>
</dbReference>
<keyword evidence="7 9" id="KW-0472">Membrane</keyword>
<dbReference type="Gene3D" id="3.10.580.10">
    <property type="entry name" value="CBS-domain"/>
    <property type="match status" value="1"/>
</dbReference>
<evidence type="ECO:0000313" key="13">
    <source>
        <dbReference type="EMBL" id="MST57860.1"/>
    </source>
</evidence>
<evidence type="ECO:0000256" key="9">
    <source>
        <dbReference type="PROSITE-ProRule" id="PRU01193"/>
    </source>
</evidence>
<feature type="transmembrane region" description="Helical" evidence="10">
    <location>
        <begin position="61"/>
        <end position="86"/>
    </location>
</feature>
<feature type="transmembrane region" description="Helical" evidence="10">
    <location>
        <begin position="106"/>
        <end position="134"/>
    </location>
</feature>
<reference evidence="13 14" key="1">
    <citation type="submission" date="2019-08" db="EMBL/GenBank/DDBJ databases">
        <title>In-depth cultivation of the pig gut microbiome towards novel bacterial diversity and tailored functional studies.</title>
        <authorList>
            <person name="Wylensek D."/>
            <person name="Hitch T.C.A."/>
            <person name="Clavel T."/>
        </authorList>
    </citation>
    <scope>NUCLEOTIDE SEQUENCE [LARGE SCALE GENOMIC DNA]</scope>
    <source>
        <strain evidence="13 14">WCA3-601-WT-6H</strain>
    </source>
</reference>
<keyword evidence="14" id="KW-1185">Reference proteome</keyword>
<keyword evidence="3 9" id="KW-0812">Transmembrane</keyword>
<dbReference type="PANTHER" id="PTHR22777:SF17">
    <property type="entry name" value="UPF0053 PROTEIN SLL0260"/>
    <property type="match status" value="1"/>
</dbReference>
<dbReference type="SUPFAM" id="SSF54631">
    <property type="entry name" value="CBS-domain pair"/>
    <property type="match status" value="1"/>
</dbReference>
<gene>
    <name evidence="13" type="ORF">FYJ59_06320</name>
</gene>
<dbReference type="CDD" id="cd04590">
    <property type="entry name" value="CBS_pair_CorC_HlyC_assoc"/>
    <property type="match status" value="1"/>
</dbReference>
<feature type="domain" description="CBS" evidence="11">
    <location>
        <begin position="300"/>
        <end position="357"/>
    </location>
</feature>
<dbReference type="PANTHER" id="PTHR22777">
    <property type="entry name" value="HEMOLYSIN-RELATED"/>
    <property type="match status" value="1"/>
</dbReference>
<feature type="domain" description="CBS" evidence="11">
    <location>
        <begin position="231"/>
        <end position="292"/>
    </location>
</feature>
<evidence type="ECO:0000256" key="5">
    <source>
        <dbReference type="ARBA" id="ARBA00022989"/>
    </source>
</evidence>
<dbReference type="Pfam" id="PF01595">
    <property type="entry name" value="CNNM"/>
    <property type="match status" value="1"/>
</dbReference>
<comment type="caution">
    <text evidence="13">The sequence shown here is derived from an EMBL/GenBank/DDBJ whole genome shotgun (WGS) entry which is preliminary data.</text>
</comment>
<dbReference type="Gene3D" id="3.30.465.10">
    <property type="match status" value="1"/>
</dbReference>
<dbReference type="InterPro" id="IPR005170">
    <property type="entry name" value="Transptr-assoc_dom"/>
</dbReference>